<proteinExistence type="predicted"/>
<gene>
    <name evidence="1" type="ORF">GCM10009754_70660</name>
</gene>
<evidence type="ECO:0008006" key="3">
    <source>
        <dbReference type="Google" id="ProtNLM"/>
    </source>
</evidence>
<accession>A0ABN2SB25</accession>
<organism evidence="1 2">
    <name type="scientific">Amycolatopsis minnesotensis</name>
    <dbReference type="NCBI Taxonomy" id="337894"/>
    <lineage>
        <taxon>Bacteria</taxon>
        <taxon>Bacillati</taxon>
        <taxon>Actinomycetota</taxon>
        <taxon>Actinomycetes</taxon>
        <taxon>Pseudonocardiales</taxon>
        <taxon>Pseudonocardiaceae</taxon>
        <taxon>Amycolatopsis</taxon>
    </lineage>
</organism>
<name>A0ABN2SB25_9PSEU</name>
<reference evidence="1 2" key="1">
    <citation type="journal article" date="2019" name="Int. J. Syst. Evol. Microbiol.">
        <title>The Global Catalogue of Microorganisms (GCM) 10K type strain sequencing project: providing services to taxonomists for standard genome sequencing and annotation.</title>
        <authorList>
            <consortium name="The Broad Institute Genomics Platform"/>
            <consortium name="The Broad Institute Genome Sequencing Center for Infectious Disease"/>
            <person name="Wu L."/>
            <person name="Ma J."/>
        </authorList>
    </citation>
    <scope>NUCLEOTIDE SEQUENCE [LARGE SCALE GENOMIC DNA]</scope>
    <source>
        <strain evidence="1 2">JCM 14545</strain>
    </source>
</reference>
<sequence>MIRVTVHIGETEHEVCLVSGEASPETALAREAIARSVRDWAERYEEGEEDGQAVCPSRTIR</sequence>
<evidence type="ECO:0000313" key="1">
    <source>
        <dbReference type="EMBL" id="GAA1983382.1"/>
    </source>
</evidence>
<evidence type="ECO:0000313" key="2">
    <source>
        <dbReference type="Proteomes" id="UP001501116"/>
    </source>
</evidence>
<keyword evidence="2" id="KW-1185">Reference proteome</keyword>
<dbReference type="RefSeq" id="WP_344429063.1">
    <property type="nucleotide sequence ID" value="NZ_BAAANN010000038.1"/>
</dbReference>
<dbReference type="EMBL" id="BAAANN010000038">
    <property type="protein sequence ID" value="GAA1983382.1"/>
    <property type="molecule type" value="Genomic_DNA"/>
</dbReference>
<protein>
    <recommendedName>
        <fullName evidence="3">DUF1902 domain-containing protein</fullName>
    </recommendedName>
</protein>
<comment type="caution">
    <text evidence="1">The sequence shown here is derived from an EMBL/GenBank/DDBJ whole genome shotgun (WGS) entry which is preliminary data.</text>
</comment>
<dbReference type="Proteomes" id="UP001501116">
    <property type="component" value="Unassembled WGS sequence"/>
</dbReference>